<comment type="caution">
    <text evidence="5">The sequence shown here is derived from an EMBL/GenBank/DDBJ whole genome shotgun (WGS) entry which is preliminary data.</text>
</comment>
<keyword evidence="3" id="KW-0732">Signal</keyword>
<feature type="transmembrane region" description="Helical" evidence="2">
    <location>
        <begin position="116"/>
        <end position="138"/>
    </location>
</feature>
<dbReference type="SUPFAM" id="SSF54001">
    <property type="entry name" value="Cysteine proteinases"/>
    <property type="match status" value="1"/>
</dbReference>
<dbReference type="SMART" id="SM00460">
    <property type="entry name" value="TGc"/>
    <property type="match status" value="1"/>
</dbReference>
<organism evidence="5 6">
    <name type="scientific">Lapillicoccus jejuensis</name>
    <dbReference type="NCBI Taxonomy" id="402171"/>
    <lineage>
        <taxon>Bacteria</taxon>
        <taxon>Bacillati</taxon>
        <taxon>Actinomycetota</taxon>
        <taxon>Actinomycetes</taxon>
        <taxon>Micrococcales</taxon>
        <taxon>Intrasporangiaceae</taxon>
        <taxon>Lapillicoccus</taxon>
    </lineage>
</organism>
<dbReference type="InterPro" id="IPR052901">
    <property type="entry name" value="Bact_TGase-like"/>
</dbReference>
<dbReference type="AlphaFoldDB" id="A0A542E6X8"/>
<evidence type="ECO:0000313" key="6">
    <source>
        <dbReference type="Proteomes" id="UP000317893"/>
    </source>
</evidence>
<gene>
    <name evidence="5" type="ORF">FB458_4188</name>
</gene>
<keyword evidence="2" id="KW-1133">Transmembrane helix</keyword>
<feature type="domain" description="Transglutaminase-like" evidence="4">
    <location>
        <begin position="484"/>
        <end position="553"/>
    </location>
</feature>
<feature type="chain" id="PRO_5021936907" evidence="3">
    <location>
        <begin position="23"/>
        <end position="790"/>
    </location>
</feature>
<reference evidence="5 6" key="1">
    <citation type="submission" date="2019-06" db="EMBL/GenBank/DDBJ databases">
        <title>Sequencing the genomes of 1000 actinobacteria strains.</title>
        <authorList>
            <person name="Klenk H.-P."/>
        </authorList>
    </citation>
    <scope>NUCLEOTIDE SEQUENCE [LARGE SCALE GENOMIC DNA]</scope>
    <source>
        <strain evidence="5 6">DSM 18607</strain>
    </source>
</reference>
<proteinExistence type="predicted"/>
<feature type="compositionally biased region" description="Polar residues" evidence="1">
    <location>
        <begin position="557"/>
        <end position="594"/>
    </location>
</feature>
<accession>A0A542E6X8</accession>
<feature type="region of interest" description="Disordered" evidence="1">
    <location>
        <begin position="551"/>
        <end position="606"/>
    </location>
</feature>
<keyword evidence="6" id="KW-1185">Reference proteome</keyword>
<dbReference type="InterPro" id="IPR038765">
    <property type="entry name" value="Papain-like_cys_pep_sf"/>
</dbReference>
<evidence type="ECO:0000259" key="4">
    <source>
        <dbReference type="SMART" id="SM00460"/>
    </source>
</evidence>
<sequence length="790" mass="83405">MTRVRAVDAAVALLASMCAVFAVTTLTTPASWLAPAFWCSLVAVLVGAGLRRLTSRSLLVLLGQLVVGAYVVFAVTVPGSLRGGLPWTWTAEAVDRVGIDVTDVVTRYAAPIPSTFGITAMLVAAAVLLTIVVDFLAVTREAPAAAGLPLLAAFLAAVANSGAALGLGYFVLVALSWLLLVSRTTSAVVRRWSTAAATPRTPTADPETEPGVLSGLGASARKLGVVAVAAAVLLPVVLPHLPTRFVLDGLGQDDGAVGRGGRVGFSSTLDLSRSLQSGSLNPVLTFRTDAPGTPPPLRVVVAPEFVDGQWRTTTTGSDSRTLVGAARISSQVLTRDRRVQVSANTLDAPHLATIQPVVSADLGSTAWSADQQTGDLFVRSKPDDYVLAYREVTVSADQLREGIPGGDSGASDPQVQASRALDPGSAQVVRETTAQVTKGATSPWESAVKIQDYLRGTAFTYSLQLLPAPTRADGRQETDPVVAFLETKQGYCVQFATAMVMMARAAGIPARMAIGFLPGTFEQGQWTVRAADAHAWPELYFPGAGWLRFEPTPAERTGSTPSYAQEPTGGATTAPNRDPEATQSATGTAAPTTNRRPDVDPTTGAVLTPSVGDRLRGWVTSPAAYVVLAILLGLLGSLVLPVTARLLHRRRRERAPDPATRAEAEWQELVSRLGDLGLRPPSGGTPREWARHYVVEGYLDEQAEESMGRVVTTLERGRYARPGSALDDRHPDVESVARAAARGRPVSRRVRAFLAPRAAVAWWSGLGSRVAALPRRALSGVVARLPRRGR</sequence>
<feature type="transmembrane region" description="Helical" evidence="2">
    <location>
        <begin position="57"/>
        <end position="77"/>
    </location>
</feature>
<protein>
    <submittedName>
        <fullName evidence="5">Transglutaminase superfamily protein</fullName>
    </submittedName>
</protein>
<dbReference type="EMBL" id="VFMN01000001">
    <property type="protein sequence ID" value="TQJ11039.1"/>
    <property type="molecule type" value="Genomic_DNA"/>
</dbReference>
<dbReference type="OrthoDB" id="9804023at2"/>
<dbReference type="Gene3D" id="3.10.620.30">
    <property type="match status" value="1"/>
</dbReference>
<evidence type="ECO:0000256" key="2">
    <source>
        <dbReference type="SAM" id="Phobius"/>
    </source>
</evidence>
<dbReference type="Pfam" id="PF11992">
    <property type="entry name" value="TgpA_N"/>
    <property type="match status" value="1"/>
</dbReference>
<name>A0A542E6X8_9MICO</name>
<keyword evidence="2" id="KW-0812">Transmembrane</keyword>
<dbReference type="Pfam" id="PF01841">
    <property type="entry name" value="Transglut_core"/>
    <property type="match status" value="1"/>
</dbReference>
<evidence type="ECO:0000313" key="5">
    <source>
        <dbReference type="EMBL" id="TQJ11039.1"/>
    </source>
</evidence>
<evidence type="ECO:0000256" key="3">
    <source>
        <dbReference type="SAM" id="SignalP"/>
    </source>
</evidence>
<dbReference type="InterPro" id="IPR002931">
    <property type="entry name" value="Transglutaminase-like"/>
</dbReference>
<dbReference type="InterPro" id="IPR021878">
    <property type="entry name" value="TgpA_N"/>
</dbReference>
<feature type="transmembrane region" description="Helical" evidence="2">
    <location>
        <begin position="623"/>
        <end position="644"/>
    </location>
</feature>
<dbReference type="PANTHER" id="PTHR42736:SF1">
    <property type="entry name" value="PROTEIN-GLUTAMINE GAMMA-GLUTAMYLTRANSFERASE"/>
    <property type="match status" value="1"/>
</dbReference>
<feature type="transmembrane region" description="Helical" evidence="2">
    <location>
        <begin position="150"/>
        <end position="180"/>
    </location>
</feature>
<feature type="transmembrane region" description="Helical" evidence="2">
    <location>
        <begin position="32"/>
        <end position="50"/>
    </location>
</feature>
<dbReference type="Proteomes" id="UP000317893">
    <property type="component" value="Unassembled WGS sequence"/>
</dbReference>
<keyword evidence="2" id="KW-0472">Membrane</keyword>
<feature type="region of interest" description="Disordered" evidence="1">
    <location>
        <begin position="399"/>
        <end position="428"/>
    </location>
</feature>
<feature type="signal peptide" evidence="3">
    <location>
        <begin position="1"/>
        <end position="22"/>
    </location>
</feature>
<dbReference type="PANTHER" id="PTHR42736">
    <property type="entry name" value="PROTEIN-GLUTAMINE GAMMA-GLUTAMYLTRANSFERASE"/>
    <property type="match status" value="1"/>
</dbReference>
<evidence type="ECO:0000256" key="1">
    <source>
        <dbReference type="SAM" id="MobiDB-lite"/>
    </source>
</evidence>